<evidence type="ECO:0000313" key="2">
    <source>
        <dbReference type="Proteomes" id="UP001596410"/>
    </source>
</evidence>
<reference evidence="2" key="1">
    <citation type="journal article" date="2019" name="Int. J. Syst. Evol. Microbiol.">
        <title>The Global Catalogue of Microorganisms (GCM) 10K type strain sequencing project: providing services to taxonomists for standard genome sequencing and annotation.</title>
        <authorList>
            <consortium name="The Broad Institute Genomics Platform"/>
            <consortium name="The Broad Institute Genome Sequencing Center for Infectious Disease"/>
            <person name="Wu L."/>
            <person name="Ma J."/>
        </authorList>
    </citation>
    <scope>NUCLEOTIDE SEQUENCE [LARGE SCALE GENOMIC DNA]</scope>
    <source>
        <strain evidence="2">CGMCC 4.1621</strain>
    </source>
</reference>
<organism evidence="1 2">
    <name type="scientific">Halobacillus seohaensis</name>
    <dbReference type="NCBI Taxonomy" id="447421"/>
    <lineage>
        <taxon>Bacteria</taxon>
        <taxon>Bacillati</taxon>
        <taxon>Bacillota</taxon>
        <taxon>Bacilli</taxon>
        <taxon>Bacillales</taxon>
        <taxon>Bacillaceae</taxon>
        <taxon>Halobacillus</taxon>
    </lineage>
</organism>
<dbReference type="Proteomes" id="UP001596410">
    <property type="component" value="Unassembled WGS sequence"/>
</dbReference>
<name>A0ABW2ENS1_9BACI</name>
<proteinExistence type="predicted"/>
<protein>
    <submittedName>
        <fullName evidence="1">Uncharacterized protein</fullName>
    </submittedName>
</protein>
<keyword evidence="2" id="KW-1185">Reference proteome</keyword>
<gene>
    <name evidence="1" type="ORF">ACFQIC_14975</name>
</gene>
<evidence type="ECO:0000313" key="1">
    <source>
        <dbReference type="EMBL" id="MFC7063126.1"/>
    </source>
</evidence>
<comment type="caution">
    <text evidence="1">The sequence shown here is derived from an EMBL/GenBank/DDBJ whole genome shotgun (WGS) entry which is preliminary data.</text>
</comment>
<sequence>MIRSRNDELYSYSFNGHQFILKKLYISNDPRDFTDNNYKWVLGLRDKSMDYITIKTVDKEIKSSELLTFQSNVINQPPMFESRVFADDADDILKKITILENGQCN</sequence>
<dbReference type="EMBL" id="JBHSZV010000039">
    <property type="protein sequence ID" value="MFC7063126.1"/>
    <property type="molecule type" value="Genomic_DNA"/>
</dbReference>
<accession>A0ABW2ENS1</accession>